<evidence type="ECO:0000256" key="5">
    <source>
        <dbReference type="ARBA" id="ARBA00023010"/>
    </source>
</evidence>
<evidence type="ECO:0000313" key="8">
    <source>
        <dbReference type="EMBL" id="VBB33338.1"/>
    </source>
</evidence>
<dbReference type="STRING" id="6277.A0A498SN58"/>
<dbReference type="InterPro" id="IPR019321">
    <property type="entry name" value="Nucleoporin_Nup88"/>
</dbReference>
<organism evidence="8 9">
    <name type="scientific">Acanthocheilonema viteae</name>
    <name type="common">Filarial nematode worm</name>
    <name type="synonym">Dipetalonema viteae</name>
    <dbReference type="NCBI Taxonomy" id="6277"/>
    <lineage>
        <taxon>Eukaryota</taxon>
        <taxon>Metazoa</taxon>
        <taxon>Ecdysozoa</taxon>
        <taxon>Nematoda</taxon>
        <taxon>Chromadorea</taxon>
        <taxon>Rhabditida</taxon>
        <taxon>Spirurina</taxon>
        <taxon>Spiruromorpha</taxon>
        <taxon>Filarioidea</taxon>
        <taxon>Onchocercidae</taxon>
        <taxon>Acanthocheilonema</taxon>
    </lineage>
</organism>
<dbReference type="GO" id="GO:0000056">
    <property type="term" value="P:ribosomal small subunit export from nucleus"/>
    <property type="evidence" value="ECO:0007669"/>
    <property type="project" value="InterPro"/>
</dbReference>
<evidence type="ECO:0000256" key="3">
    <source>
        <dbReference type="ARBA" id="ARBA00022816"/>
    </source>
</evidence>
<dbReference type="AlphaFoldDB" id="A0A498SN58"/>
<dbReference type="PANTHER" id="PTHR13257">
    <property type="entry name" value="NUCLEOPORIN NUP84-RELATED"/>
    <property type="match status" value="1"/>
</dbReference>
<dbReference type="GO" id="GO:0005643">
    <property type="term" value="C:nuclear pore"/>
    <property type="evidence" value="ECO:0007669"/>
    <property type="project" value="UniProtKB-SubCell"/>
</dbReference>
<comment type="subcellular location">
    <subcellularLocation>
        <location evidence="1">Nucleus</location>
        <location evidence="1">Nuclear pore complex</location>
    </subcellularLocation>
</comment>
<dbReference type="Pfam" id="PF10168">
    <property type="entry name" value="Nup88"/>
    <property type="match status" value="1"/>
</dbReference>
<keyword evidence="3" id="KW-0509">mRNA transport</keyword>
<dbReference type="GO" id="GO:0006406">
    <property type="term" value="P:mRNA export from nucleus"/>
    <property type="evidence" value="ECO:0007669"/>
    <property type="project" value="TreeGrafter"/>
</dbReference>
<keyword evidence="6" id="KW-0906">Nuclear pore complex</keyword>
<keyword evidence="4" id="KW-0653">Protein transport</keyword>
<dbReference type="EMBL" id="UPTC01002326">
    <property type="protein sequence ID" value="VBB33338.1"/>
    <property type="molecule type" value="Genomic_DNA"/>
</dbReference>
<protein>
    <submittedName>
        <fullName evidence="8">Uncharacterized protein</fullName>
    </submittedName>
</protein>
<keyword evidence="7" id="KW-0539">Nucleus</keyword>
<keyword evidence="2" id="KW-0813">Transport</keyword>
<name>A0A498SN58_ACAVI</name>
<dbReference type="OrthoDB" id="5823806at2759"/>
<evidence type="ECO:0000256" key="7">
    <source>
        <dbReference type="ARBA" id="ARBA00023242"/>
    </source>
</evidence>
<evidence type="ECO:0000256" key="2">
    <source>
        <dbReference type="ARBA" id="ARBA00022448"/>
    </source>
</evidence>
<dbReference type="GO" id="GO:0017056">
    <property type="term" value="F:structural constituent of nuclear pore"/>
    <property type="evidence" value="ECO:0007669"/>
    <property type="project" value="InterPro"/>
</dbReference>
<dbReference type="Proteomes" id="UP000276991">
    <property type="component" value="Unassembled WGS sequence"/>
</dbReference>
<reference evidence="8 9" key="1">
    <citation type="submission" date="2018-08" db="EMBL/GenBank/DDBJ databases">
        <authorList>
            <person name="Laetsch R D."/>
            <person name="Stevens L."/>
            <person name="Kumar S."/>
            <person name="Blaxter L. M."/>
        </authorList>
    </citation>
    <scope>NUCLEOTIDE SEQUENCE [LARGE SCALE GENOMIC DNA]</scope>
</reference>
<sequence length="701" mass="78658">MVAMLLDSLTSKISGTVLIDNYTSHGLMVFDGDTLWFVADLYSGTDGKTYCNRQIKLCIDPPLPLDEKFRAILVNRNGSRAALSSAHSVFVIEIPCDCWCRQSVTQNPLMDHLQSTYHCKSRFIGSQTWSANIAVDILKIRWCWKERHKSGYHTYNRLAVLYSGNIVRIYDTDITCTTPTVVIDFKSILGLCESSCDRSFGVHNYIASFDFGPSIIRADNENGAEINLKTLFAIDNDCGDIYIVVYTDSRIIEIQGPLALTGTVPDASSGAFDVLYIQYHEKTSLPVFSLISSNGCITHFLALTLDKEDFDGHVEFILVSYDNILLPCKPLADISYCLQNDPVQSGQYFVICGANLFSIDINPWIHLLSNLLLANANYGKNANDLPDSKIHHIFVVLGNIEAKGMTDAIIFATSCVTNNKSPISDDIYKAFNEKDIVYIAVTSSEQLLHKFTRRDVWSDKRAVVRRHNMPVEEGTQDYLLEECVKTLQSQTVIPSFRLNKSVTEAEAIAVANGVVQALVENMKITQIAFKKVQDIITEDVKSLEAINNNKSACAERLLRILSAYVDLRNRIYKIQRTVAQLKKRSDELGSDLVPKMFPLTDTEKVLKDKLETLHVEVDGIARQLPYLANEVATKRRDRFGPVRSFCASMSAQKFMLSKNTEDINEMVSWTNQLIKRIDSIQANIVAQEALSSSPKPRPQCE</sequence>
<accession>A0A498SN58</accession>
<evidence type="ECO:0000313" key="9">
    <source>
        <dbReference type="Proteomes" id="UP000276991"/>
    </source>
</evidence>
<evidence type="ECO:0000256" key="6">
    <source>
        <dbReference type="ARBA" id="ARBA00023132"/>
    </source>
</evidence>
<dbReference type="GO" id="GO:0000055">
    <property type="term" value="P:ribosomal large subunit export from nucleus"/>
    <property type="evidence" value="ECO:0007669"/>
    <property type="project" value="InterPro"/>
</dbReference>
<evidence type="ECO:0000256" key="4">
    <source>
        <dbReference type="ARBA" id="ARBA00022927"/>
    </source>
</evidence>
<gene>
    <name evidence="8" type="ORF">NAV_LOCUS8129</name>
</gene>
<keyword evidence="9" id="KW-1185">Reference proteome</keyword>
<evidence type="ECO:0000256" key="1">
    <source>
        <dbReference type="ARBA" id="ARBA00004567"/>
    </source>
</evidence>
<keyword evidence="5" id="KW-0811">Translocation</keyword>
<dbReference type="PANTHER" id="PTHR13257:SF0">
    <property type="entry name" value="NUCLEAR PORE COMPLEX PROTEIN NUP88"/>
    <property type="match status" value="1"/>
</dbReference>
<dbReference type="InterPro" id="IPR037700">
    <property type="entry name" value="NUP88/NUP82"/>
</dbReference>
<dbReference type="GO" id="GO:0006606">
    <property type="term" value="P:protein import into nucleus"/>
    <property type="evidence" value="ECO:0007669"/>
    <property type="project" value="TreeGrafter"/>
</dbReference>
<proteinExistence type="predicted"/>